<evidence type="ECO:0000313" key="2">
    <source>
        <dbReference type="EMBL" id="GFX99410.1"/>
    </source>
</evidence>
<dbReference type="Proteomes" id="UP000887159">
    <property type="component" value="Unassembled WGS sequence"/>
</dbReference>
<evidence type="ECO:0000256" key="1">
    <source>
        <dbReference type="SAM" id="MobiDB-lite"/>
    </source>
</evidence>
<sequence length="370" mass="41352">MEEIDGLGIPLRSLWPTLHCRRVAGVSALLSIGWWYLSFVSPKRHCCRVSAADKGCRVYPLDPRTDAVALYSGCTPGKLHAWFLPDDRQTASLVGLRGGWRHVRTKMFTHIYGSNAAVPGPKLPTTIKAGYLNCKIRPYIRNPLRCFKCQSFGDSQTTCHGQLICSRYASVGHSSTDCNQEPKYENITKVKCPPLNLLQPLPKPDISISTPVISTSSSTQAHLLPATSSTATAISDPQPPPNNTLSTTNNMFTSLKPSSTMSASLSNSSNQNPSDSTIIQNSKKKTKTRDRKRKKELLKTVICIKMAQHRPRKSSNVEYTTDEENMIVYDEENEIESNDADKFAMKECYKNNPETYLRAVTPTRFRKSRY</sequence>
<protein>
    <submittedName>
        <fullName evidence="2">Uncharacterized protein</fullName>
    </submittedName>
</protein>
<keyword evidence="3" id="KW-1185">Reference proteome</keyword>
<gene>
    <name evidence="2" type="primary">NCL1_42224</name>
    <name evidence="2" type="ORF">TNCV_3023411</name>
</gene>
<dbReference type="EMBL" id="BMAU01021210">
    <property type="protein sequence ID" value="GFX99410.1"/>
    <property type="molecule type" value="Genomic_DNA"/>
</dbReference>
<organism evidence="2 3">
    <name type="scientific">Trichonephila clavipes</name>
    <name type="common">Golden silk orbweaver</name>
    <name type="synonym">Nephila clavipes</name>
    <dbReference type="NCBI Taxonomy" id="2585209"/>
    <lineage>
        <taxon>Eukaryota</taxon>
        <taxon>Metazoa</taxon>
        <taxon>Ecdysozoa</taxon>
        <taxon>Arthropoda</taxon>
        <taxon>Chelicerata</taxon>
        <taxon>Arachnida</taxon>
        <taxon>Araneae</taxon>
        <taxon>Araneomorphae</taxon>
        <taxon>Entelegynae</taxon>
        <taxon>Araneoidea</taxon>
        <taxon>Nephilidae</taxon>
        <taxon>Trichonephila</taxon>
    </lineage>
</organism>
<feature type="compositionally biased region" description="Basic residues" evidence="1">
    <location>
        <begin position="282"/>
        <end position="294"/>
    </location>
</feature>
<proteinExistence type="predicted"/>
<feature type="region of interest" description="Disordered" evidence="1">
    <location>
        <begin position="230"/>
        <end position="294"/>
    </location>
</feature>
<comment type="caution">
    <text evidence="2">The sequence shown here is derived from an EMBL/GenBank/DDBJ whole genome shotgun (WGS) entry which is preliminary data.</text>
</comment>
<accession>A0A8X6RRW2</accession>
<evidence type="ECO:0000313" key="3">
    <source>
        <dbReference type="Proteomes" id="UP000887159"/>
    </source>
</evidence>
<dbReference type="AlphaFoldDB" id="A0A8X6RRW2"/>
<reference evidence="2" key="1">
    <citation type="submission" date="2020-08" db="EMBL/GenBank/DDBJ databases">
        <title>Multicomponent nature underlies the extraordinary mechanical properties of spider dragline silk.</title>
        <authorList>
            <person name="Kono N."/>
            <person name="Nakamura H."/>
            <person name="Mori M."/>
            <person name="Yoshida Y."/>
            <person name="Ohtoshi R."/>
            <person name="Malay A.D."/>
            <person name="Moran D.A.P."/>
            <person name="Tomita M."/>
            <person name="Numata K."/>
            <person name="Arakawa K."/>
        </authorList>
    </citation>
    <scope>NUCLEOTIDE SEQUENCE</scope>
</reference>
<feature type="compositionally biased region" description="Low complexity" evidence="1">
    <location>
        <begin position="258"/>
        <end position="276"/>
    </location>
</feature>
<name>A0A8X6RRW2_TRICX</name>